<dbReference type="FunCoup" id="A0A1J7ISB7">
    <property type="interactions" value="106"/>
</dbReference>
<dbReference type="InterPro" id="IPR057326">
    <property type="entry name" value="KR_dom"/>
</dbReference>
<dbReference type="PROSITE" id="PS00061">
    <property type="entry name" value="ADH_SHORT"/>
    <property type="match status" value="1"/>
</dbReference>
<keyword evidence="5" id="KW-1185">Reference proteome</keyword>
<dbReference type="Pfam" id="PF00106">
    <property type="entry name" value="adh_short"/>
    <property type="match status" value="1"/>
</dbReference>
<dbReference type="AlphaFoldDB" id="A0A1J7ISB7"/>
<dbReference type="InterPro" id="IPR036291">
    <property type="entry name" value="NAD(P)-bd_dom_sf"/>
</dbReference>
<dbReference type="EMBL" id="KV875096">
    <property type="protein sequence ID" value="OIW30535.1"/>
    <property type="molecule type" value="Genomic_DNA"/>
</dbReference>
<proteinExistence type="predicted"/>
<evidence type="ECO:0000313" key="4">
    <source>
        <dbReference type="EMBL" id="OIW30535.1"/>
    </source>
</evidence>
<evidence type="ECO:0000256" key="2">
    <source>
        <dbReference type="ARBA" id="ARBA00023002"/>
    </source>
</evidence>
<feature type="domain" description="Ketoreductase" evidence="3">
    <location>
        <begin position="2"/>
        <end position="195"/>
    </location>
</feature>
<evidence type="ECO:0000313" key="5">
    <source>
        <dbReference type="Proteomes" id="UP000182658"/>
    </source>
</evidence>
<dbReference type="OrthoDB" id="5296at2759"/>
<evidence type="ECO:0000256" key="1">
    <source>
        <dbReference type="ARBA" id="ARBA00022857"/>
    </source>
</evidence>
<protein>
    <submittedName>
        <fullName evidence="4">Putative short-chain dehydrogenases/reductase</fullName>
    </submittedName>
</protein>
<keyword evidence="1" id="KW-0521">NADP</keyword>
<sequence>MPSYLITGASRGLGLAFTTELLNDPANLVIATARSTSGSKGLQDLAAKYPKERLILVDLDVTDLGIVQQVAKQLDTLVPEGLDNFISNAGVAHGAVATFDDLDLDAFEDELHFNLVVLVNLLRAFLPSIKKSKQKKILIISSSLGSIELGGYMPNLANTYSIAKAALNMLVRKWGAVLKRDGVTSILLHPGWVSSTEIGDSISDWIAENAPDIPSITSDVSAAGSMKVLKEATLEDAVSFFNFDGTKLPW</sequence>
<gene>
    <name evidence="4" type="ORF">CONLIGDRAFT_282816</name>
</gene>
<accession>A0A1J7ISB7</accession>
<dbReference type="Gene3D" id="3.40.50.720">
    <property type="entry name" value="NAD(P)-binding Rossmann-like Domain"/>
    <property type="match status" value="1"/>
</dbReference>
<dbReference type="PRINTS" id="PR00081">
    <property type="entry name" value="GDHRDH"/>
</dbReference>
<dbReference type="SUPFAM" id="SSF51735">
    <property type="entry name" value="NAD(P)-binding Rossmann-fold domains"/>
    <property type="match status" value="1"/>
</dbReference>
<keyword evidence="2" id="KW-0560">Oxidoreductase</keyword>
<organism evidence="4 5">
    <name type="scientific">Coniochaeta ligniaria NRRL 30616</name>
    <dbReference type="NCBI Taxonomy" id="1408157"/>
    <lineage>
        <taxon>Eukaryota</taxon>
        <taxon>Fungi</taxon>
        <taxon>Dikarya</taxon>
        <taxon>Ascomycota</taxon>
        <taxon>Pezizomycotina</taxon>
        <taxon>Sordariomycetes</taxon>
        <taxon>Sordariomycetidae</taxon>
        <taxon>Coniochaetales</taxon>
        <taxon>Coniochaetaceae</taxon>
        <taxon>Coniochaeta</taxon>
    </lineage>
</organism>
<name>A0A1J7ISB7_9PEZI</name>
<dbReference type="Proteomes" id="UP000182658">
    <property type="component" value="Unassembled WGS sequence"/>
</dbReference>
<dbReference type="InterPro" id="IPR002347">
    <property type="entry name" value="SDR_fam"/>
</dbReference>
<dbReference type="SMART" id="SM00822">
    <property type="entry name" value="PKS_KR"/>
    <property type="match status" value="1"/>
</dbReference>
<dbReference type="PANTHER" id="PTHR45458">
    <property type="entry name" value="SHORT-CHAIN DEHYDROGENASE/REDUCTASE SDR"/>
    <property type="match status" value="1"/>
</dbReference>
<dbReference type="PANTHER" id="PTHR45458:SF3">
    <property type="entry name" value="CHAIN DEHYDROGENASE (ATSC), PUTATIVE-RELATED"/>
    <property type="match status" value="1"/>
</dbReference>
<dbReference type="InterPro" id="IPR020904">
    <property type="entry name" value="Sc_DH/Rdtase_CS"/>
</dbReference>
<dbReference type="GO" id="GO:0016616">
    <property type="term" value="F:oxidoreductase activity, acting on the CH-OH group of donors, NAD or NADP as acceptor"/>
    <property type="evidence" value="ECO:0007669"/>
    <property type="project" value="TreeGrafter"/>
</dbReference>
<dbReference type="InterPro" id="IPR052184">
    <property type="entry name" value="SDR_enzymes"/>
</dbReference>
<dbReference type="InParanoid" id="A0A1J7ISB7"/>
<reference evidence="4 5" key="1">
    <citation type="submission" date="2016-10" db="EMBL/GenBank/DDBJ databases">
        <title>Draft genome sequence of Coniochaeta ligniaria NRRL30616, a lignocellulolytic fungus for bioabatement of inhibitors in plant biomass hydrolysates.</title>
        <authorList>
            <consortium name="DOE Joint Genome Institute"/>
            <person name="Jimenez D.J."/>
            <person name="Hector R.E."/>
            <person name="Riley R."/>
            <person name="Sun H."/>
            <person name="Grigoriev I.V."/>
            <person name="Van Elsas J.D."/>
            <person name="Nichols N.N."/>
        </authorList>
    </citation>
    <scope>NUCLEOTIDE SEQUENCE [LARGE SCALE GENOMIC DNA]</scope>
    <source>
        <strain evidence="4 5">NRRL 30616</strain>
    </source>
</reference>
<evidence type="ECO:0000259" key="3">
    <source>
        <dbReference type="SMART" id="SM00822"/>
    </source>
</evidence>